<evidence type="ECO:0000313" key="2">
    <source>
        <dbReference type="EMBL" id="SBT66492.1"/>
    </source>
</evidence>
<feature type="transmembrane region" description="Helical" evidence="1">
    <location>
        <begin position="144"/>
        <end position="170"/>
    </location>
</feature>
<dbReference type="PANTHER" id="PTHR36832:SF1">
    <property type="entry name" value="SLR1174 PROTEIN"/>
    <property type="match status" value="1"/>
</dbReference>
<gene>
    <name evidence="2" type="ORF">GA0070622_3514</name>
</gene>
<organism evidence="2 3">
    <name type="scientific">Micromonospora sediminicola</name>
    <dbReference type="NCBI Taxonomy" id="946078"/>
    <lineage>
        <taxon>Bacteria</taxon>
        <taxon>Bacillati</taxon>
        <taxon>Actinomycetota</taxon>
        <taxon>Actinomycetes</taxon>
        <taxon>Micromonosporales</taxon>
        <taxon>Micromonosporaceae</taxon>
        <taxon>Micromonospora</taxon>
    </lineage>
</organism>
<keyword evidence="1" id="KW-1133">Transmembrane helix</keyword>
<proteinExistence type="predicted"/>
<feature type="transmembrane region" description="Helical" evidence="1">
    <location>
        <begin position="26"/>
        <end position="46"/>
    </location>
</feature>
<feature type="transmembrane region" description="Helical" evidence="1">
    <location>
        <begin position="111"/>
        <end position="132"/>
    </location>
</feature>
<dbReference type="InterPro" id="IPR010390">
    <property type="entry name" value="ABC-2_transporter-like"/>
</dbReference>
<sequence>MRDTLTAYRALARGGTLVAVTYRGRLVLRVLTGFFPLLMMAVWLTVVAEAGPPAGWTSADFLAYYAAATLMANLSGDHVVWQWDADLRSGDLSLRLLRPLHPFHQYAAADLGQRLVILVALAPALALAAVLSPDLDYPVTPARLAAVAAAAALAYALGLLTASTFALLGFWSTQTANVWLLWWGLGSFASGWVAPLELLPPWLRTAAVVLPFRSMMGFPVELVTGRLDGGETALGFAVGLGWLGVFALLYRIGWRRAVRRHQAVAG</sequence>
<dbReference type="STRING" id="946078.GA0070622_3514"/>
<dbReference type="EMBL" id="FLRH01000003">
    <property type="protein sequence ID" value="SBT66492.1"/>
    <property type="molecule type" value="Genomic_DNA"/>
</dbReference>
<evidence type="ECO:0000313" key="3">
    <source>
        <dbReference type="Proteomes" id="UP000199558"/>
    </source>
</evidence>
<keyword evidence="1" id="KW-0812">Transmembrane</keyword>
<feature type="transmembrane region" description="Helical" evidence="1">
    <location>
        <begin position="176"/>
        <end position="194"/>
    </location>
</feature>
<reference evidence="3" key="1">
    <citation type="submission" date="2016-06" db="EMBL/GenBank/DDBJ databases">
        <authorList>
            <person name="Varghese N."/>
            <person name="Submissions Spin"/>
        </authorList>
    </citation>
    <scope>NUCLEOTIDE SEQUENCE [LARGE SCALE GENOMIC DNA]</scope>
    <source>
        <strain evidence="3">DSM 45794</strain>
    </source>
</reference>
<name>A0A1A9BC85_9ACTN</name>
<keyword evidence="1" id="KW-0472">Membrane</keyword>
<feature type="transmembrane region" description="Helical" evidence="1">
    <location>
        <begin position="232"/>
        <end position="250"/>
    </location>
</feature>
<dbReference type="Pfam" id="PF06182">
    <property type="entry name" value="ABC2_membrane_6"/>
    <property type="match status" value="1"/>
</dbReference>
<dbReference type="Proteomes" id="UP000199558">
    <property type="component" value="Unassembled WGS sequence"/>
</dbReference>
<dbReference type="PANTHER" id="PTHR36832">
    <property type="entry name" value="SLR1174 PROTEIN-RELATED"/>
    <property type="match status" value="1"/>
</dbReference>
<dbReference type="AlphaFoldDB" id="A0A1A9BC85"/>
<dbReference type="RefSeq" id="WP_091574270.1">
    <property type="nucleotide sequence ID" value="NZ_FLRH01000003.1"/>
</dbReference>
<protein>
    <submittedName>
        <fullName evidence="2">ABC-2 type transport system permease protein</fullName>
    </submittedName>
</protein>
<accession>A0A1A9BC85</accession>
<keyword evidence="3" id="KW-1185">Reference proteome</keyword>
<evidence type="ECO:0000256" key="1">
    <source>
        <dbReference type="SAM" id="Phobius"/>
    </source>
</evidence>
<dbReference type="OrthoDB" id="8582979at2"/>